<comment type="cofactor">
    <cofactor evidence="1">
        <name>Mg(2+)</name>
        <dbReference type="ChEBI" id="CHEBI:18420"/>
    </cofactor>
</comment>
<protein>
    <recommendedName>
        <fullName evidence="1">ATP-dependent DNA helicase</fullName>
        <ecNumber evidence="1">5.6.2.3</ecNumber>
    </recommendedName>
</protein>
<dbReference type="Pfam" id="PF05970">
    <property type="entry name" value="PIF1"/>
    <property type="match status" value="1"/>
</dbReference>
<comment type="similarity">
    <text evidence="1">Belongs to the helicase family.</text>
</comment>
<dbReference type="InterPro" id="IPR027417">
    <property type="entry name" value="P-loop_NTPase"/>
</dbReference>
<keyword evidence="1" id="KW-0067">ATP-binding</keyword>
<keyword evidence="1" id="KW-0234">DNA repair</keyword>
<comment type="caution">
    <text evidence="3">The sequence shown here is derived from an EMBL/GenBank/DDBJ whole genome shotgun (WGS) entry which is preliminary data.</text>
</comment>
<dbReference type="GeneID" id="42059676"/>
<dbReference type="RefSeq" id="XP_031090201.1">
    <property type="nucleotide sequence ID" value="XM_031224997.1"/>
</dbReference>
<dbReference type="GO" id="GO:0006310">
    <property type="term" value="P:DNA recombination"/>
    <property type="evidence" value="ECO:0007669"/>
    <property type="project" value="UniProtKB-KW"/>
</dbReference>
<dbReference type="GO" id="GO:0006281">
    <property type="term" value="P:DNA repair"/>
    <property type="evidence" value="ECO:0007669"/>
    <property type="project" value="UniProtKB-KW"/>
</dbReference>
<sequence>MTLFTQEVHNTGNGVVVPNSNILPKLCDEQQNLVDLILCGRNVFSTGSAGCGKSTVLEAVVKELKAKYKRVDIIAPTGRSALLVQGMSTWSYMGWTPDFHKYSLERLKSEGFRTYVAARLRRTEVLIIDEISMVENHHLERINICMKEVRCWDSNLKGPSSDAPAFGGVQVVVTGDFCQLPPVRPFQFCLNCGLETNLDSDGLKYSCPENHGPFRDEDKWAFRSAAWEEAGFTYVNLQKVHRQHDAYFIQMLQKCRFGIPFTTDEITTLINHPHNVDKATKLLCTRREVAEINSNSFRKLKTPVYMYKALDGFECGQKQHLKFDRYTTQDADGHLLACKDHRLEQSVSLRGGMLVILQVNLDIEGGLVNGSQGVIYGFEEFDLTKFLGGKYDRDATPSFKLFSGGHVALKRRQVTEFMKVQQKATRGRMGPIAKTFWPRVLFHNGMKCTIYAACLVNAIGDTEPYSFLHRTQIPLIPGWAMSVHKSQGMTLDRVIIDLSKAFVAGQVYVALSRATGLKGLRIDGDREALTASFEGDRSVQDFLKNKFGMTHVLQSTASTQQAELIKSSPCR</sequence>
<evidence type="ECO:0000256" key="1">
    <source>
        <dbReference type="RuleBase" id="RU363044"/>
    </source>
</evidence>
<dbReference type="SUPFAM" id="SSF52540">
    <property type="entry name" value="P-loop containing nucleoside triphosphate hydrolases"/>
    <property type="match status" value="2"/>
</dbReference>
<dbReference type="EC" id="5.6.2.3" evidence="1"/>
<dbReference type="GO" id="GO:0005524">
    <property type="term" value="F:ATP binding"/>
    <property type="evidence" value="ECO:0007669"/>
    <property type="project" value="UniProtKB-KW"/>
</dbReference>
<dbReference type="Proteomes" id="UP000183971">
    <property type="component" value="Unassembled WGS sequence"/>
</dbReference>
<dbReference type="CDD" id="cd18809">
    <property type="entry name" value="SF1_C_RecD"/>
    <property type="match status" value="1"/>
</dbReference>
<organism evidence="3 4">
    <name type="scientific">Fusarium proliferatum (strain ET1)</name>
    <name type="common">Orchid endophyte fungus</name>
    <dbReference type="NCBI Taxonomy" id="1227346"/>
    <lineage>
        <taxon>Eukaryota</taxon>
        <taxon>Fungi</taxon>
        <taxon>Dikarya</taxon>
        <taxon>Ascomycota</taxon>
        <taxon>Pezizomycotina</taxon>
        <taxon>Sordariomycetes</taxon>
        <taxon>Hypocreomycetidae</taxon>
        <taxon>Hypocreales</taxon>
        <taxon>Nectriaceae</taxon>
        <taxon>Fusarium</taxon>
        <taxon>Fusarium fujikuroi species complex</taxon>
    </lineage>
</organism>
<evidence type="ECO:0000313" key="3">
    <source>
        <dbReference type="EMBL" id="CZR49703.1"/>
    </source>
</evidence>
<evidence type="ECO:0000259" key="2">
    <source>
        <dbReference type="Pfam" id="PF05970"/>
    </source>
</evidence>
<dbReference type="InterPro" id="IPR010285">
    <property type="entry name" value="DNA_helicase_pif1-like_DEAD"/>
</dbReference>
<keyword evidence="1" id="KW-0547">Nucleotide-binding</keyword>
<gene>
    <name evidence="3" type="ORF">FPRO_14819</name>
</gene>
<keyword evidence="1" id="KW-0233">DNA recombination</keyword>
<name>A0A1L7WAU8_FUSPR</name>
<reference evidence="4" key="1">
    <citation type="journal article" date="2016" name="Genome Biol. Evol.">
        <title>Comparative 'omics' of the Fusarium fujikuroi species complex highlights differences in genetic potential and metabolite synthesis.</title>
        <authorList>
            <person name="Niehaus E.-M."/>
            <person name="Muensterkoetter M."/>
            <person name="Proctor R.H."/>
            <person name="Brown D.W."/>
            <person name="Sharon A."/>
            <person name="Idan Y."/>
            <person name="Oren-Young L."/>
            <person name="Sieber C.M."/>
            <person name="Novak O."/>
            <person name="Pencik A."/>
            <person name="Tarkowska D."/>
            <person name="Hromadova K."/>
            <person name="Freeman S."/>
            <person name="Maymon M."/>
            <person name="Elazar M."/>
            <person name="Youssef S.A."/>
            <person name="El-Shabrawy E.S.M."/>
            <person name="Shalaby A.B.A."/>
            <person name="Houterman P."/>
            <person name="Brock N.L."/>
            <person name="Burkhardt I."/>
            <person name="Tsavkelova E.A."/>
            <person name="Dickschat J.S."/>
            <person name="Galuszka P."/>
            <person name="Gueldener U."/>
            <person name="Tudzynski B."/>
        </authorList>
    </citation>
    <scope>NUCLEOTIDE SEQUENCE [LARGE SCALE GENOMIC DNA]</scope>
    <source>
        <strain evidence="4">ET1</strain>
    </source>
</reference>
<keyword evidence="4" id="KW-1185">Reference proteome</keyword>
<comment type="catalytic activity">
    <reaction evidence="1">
        <text>ATP + H2O = ADP + phosphate + H(+)</text>
        <dbReference type="Rhea" id="RHEA:13065"/>
        <dbReference type="ChEBI" id="CHEBI:15377"/>
        <dbReference type="ChEBI" id="CHEBI:15378"/>
        <dbReference type="ChEBI" id="CHEBI:30616"/>
        <dbReference type="ChEBI" id="CHEBI:43474"/>
        <dbReference type="ChEBI" id="CHEBI:456216"/>
        <dbReference type="EC" id="5.6.2.3"/>
    </reaction>
</comment>
<evidence type="ECO:0000313" key="4">
    <source>
        <dbReference type="Proteomes" id="UP000183971"/>
    </source>
</evidence>
<proteinExistence type="inferred from homology"/>
<dbReference type="InterPro" id="IPR051055">
    <property type="entry name" value="PIF1_helicase"/>
</dbReference>
<dbReference type="GO" id="GO:0000723">
    <property type="term" value="P:telomere maintenance"/>
    <property type="evidence" value="ECO:0007669"/>
    <property type="project" value="InterPro"/>
</dbReference>
<keyword evidence="1" id="KW-0227">DNA damage</keyword>
<dbReference type="AlphaFoldDB" id="A0A1L7WAU8"/>
<dbReference type="PANTHER" id="PTHR47642">
    <property type="entry name" value="ATP-DEPENDENT DNA HELICASE"/>
    <property type="match status" value="1"/>
</dbReference>
<dbReference type="EMBL" id="FJOF01000018">
    <property type="protein sequence ID" value="CZR49703.1"/>
    <property type="molecule type" value="Genomic_DNA"/>
</dbReference>
<accession>A0A1L7WAU8</accession>
<dbReference type="GO" id="GO:0043139">
    <property type="term" value="F:5'-3' DNA helicase activity"/>
    <property type="evidence" value="ECO:0007669"/>
    <property type="project" value="UniProtKB-EC"/>
</dbReference>
<feature type="domain" description="DNA helicase Pif1-like DEAD-box helicase" evidence="2">
    <location>
        <begin position="26"/>
        <end position="184"/>
    </location>
</feature>
<dbReference type="PANTHER" id="PTHR47642:SF5">
    <property type="entry name" value="ATP-DEPENDENT DNA HELICASE"/>
    <property type="match status" value="1"/>
</dbReference>
<dbReference type="GO" id="GO:0016887">
    <property type="term" value="F:ATP hydrolysis activity"/>
    <property type="evidence" value="ECO:0007669"/>
    <property type="project" value="RHEA"/>
</dbReference>
<keyword evidence="1" id="KW-0347">Helicase</keyword>
<dbReference type="VEuPathDB" id="FungiDB:FPRO_14819"/>
<keyword evidence="1" id="KW-0378">Hydrolase</keyword>
<dbReference type="Gene3D" id="3.40.50.300">
    <property type="entry name" value="P-loop containing nucleotide triphosphate hydrolases"/>
    <property type="match status" value="2"/>
</dbReference>